<dbReference type="GO" id="GO:0008798">
    <property type="term" value="F:beta-aspartyl-peptidase activity"/>
    <property type="evidence" value="ECO:0007669"/>
    <property type="project" value="UniProtKB-EC"/>
</dbReference>
<evidence type="ECO:0000256" key="8">
    <source>
        <dbReference type="PIRSR" id="PIRSR600246-2"/>
    </source>
</evidence>
<feature type="binding site" evidence="8">
    <location>
        <begin position="229"/>
        <end position="232"/>
    </location>
    <ligand>
        <name>substrate</name>
    </ligand>
</feature>
<dbReference type="CDD" id="cd04701">
    <property type="entry name" value="Asparaginase_2"/>
    <property type="match status" value="1"/>
</dbReference>
<evidence type="ECO:0008006" key="13">
    <source>
        <dbReference type="Google" id="ProtNLM"/>
    </source>
</evidence>
<dbReference type="GO" id="GO:0006508">
    <property type="term" value="P:proteolysis"/>
    <property type="evidence" value="ECO:0007669"/>
    <property type="project" value="UniProtKB-KW"/>
</dbReference>
<dbReference type="FunFam" id="3.60.20.30:FF:000001">
    <property type="entry name" value="Isoaspartyl peptidase/L-asparaginase"/>
    <property type="match status" value="1"/>
</dbReference>
<dbReference type="PANTHER" id="PTHR10188:SF6">
    <property type="entry name" value="N(4)-(BETA-N-ACETYLGLUCOSAMINYL)-L-ASPARAGINASE"/>
    <property type="match status" value="1"/>
</dbReference>
<protein>
    <recommendedName>
        <fullName evidence="13">Beta-aspartyl-peptidase</fullName>
    </recommendedName>
</protein>
<comment type="catalytic activity">
    <reaction evidence="1">
        <text>Cleavage of a beta-linked Asp residue from the N-terminus of a polypeptide.</text>
        <dbReference type="EC" id="3.4.19.5"/>
    </reaction>
</comment>
<keyword evidence="4" id="KW-0378">Hydrolase</keyword>
<evidence type="ECO:0000256" key="4">
    <source>
        <dbReference type="ARBA" id="ARBA00022801"/>
    </source>
</evidence>
<dbReference type="InterPro" id="IPR029055">
    <property type="entry name" value="Ntn_hydrolases_N"/>
</dbReference>
<feature type="active site" description="Nucleophile" evidence="7">
    <location>
        <position position="201"/>
    </location>
</feature>
<dbReference type="OMA" id="PECADTE"/>
<feature type="region of interest" description="Disordered" evidence="10">
    <location>
        <begin position="168"/>
        <end position="190"/>
    </location>
</feature>
<dbReference type="KEGG" id="epa:110246280"/>
<evidence type="ECO:0000256" key="1">
    <source>
        <dbReference type="ARBA" id="ARBA00000306"/>
    </source>
</evidence>
<dbReference type="GO" id="GO:0004067">
    <property type="term" value="F:asparaginase activity"/>
    <property type="evidence" value="ECO:0007669"/>
    <property type="project" value="UniProtKB-EC"/>
</dbReference>
<dbReference type="Proteomes" id="UP000887567">
    <property type="component" value="Unplaced"/>
</dbReference>
<comment type="similarity">
    <text evidence="2">Belongs to the Ntn-hydrolase family.</text>
</comment>
<dbReference type="Gene3D" id="3.60.20.30">
    <property type="entry name" value="(Glycosyl)asparaginase"/>
    <property type="match status" value="1"/>
</dbReference>
<dbReference type="SUPFAM" id="SSF56235">
    <property type="entry name" value="N-terminal nucleophile aminohydrolases (Ntn hydrolases)"/>
    <property type="match status" value="1"/>
</dbReference>
<proteinExistence type="inferred from homology"/>
<evidence type="ECO:0000256" key="6">
    <source>
        <dbReference type="ARBA" id="ARBA00049366"/>
    </source>
</evidence>
<feature type="binding site" evidence="8">
    <location>
        <begin position="252"/>
        <end position="255"/>
    </location>
    <ligand>
        <name>substrate</name>
    </ligand>
</feature>
<keyword evidence="12" id="KW-1185">Reference proteome</keyword>
<dbReference type="AlphaFoldDB" id="A0A913XQV2"/>
<dbReference type="InterPro" id="IPR000246">
    <property type="entry name" value="Peptidase_T2"/>
</dbReference>
<evidence type="ECO:0000256" key="3">
    <source>
        <dbReference type="ARBA" id="ARBA00022670"/>
    </source>
</evidence>
<evidence type="ECO:0000256" key="7">
    <source>
        <dbReference type="PIRSR" id="PIRSR600246-1"/>
    </source>
</evidence>
<evidence type="ECO:0000256" key="5">
    <source>
        <dbReference type="ARBA" id="ARBA00022813"/>
    </source>
</evidence>
<evidence type="ECO:0000313" key="11">
    <source>
        <dbReference type="EnsemblMetazoa" id="XP_020908261.1"/>
    </source>
</evidence>
<dbReference type="RefSeq" id="XP_020908261.1">
    <property type="nucleotide sequence ID" value="XM_021052602.1"/>
</dbReference>
<accession>A0A913XQV2</accession>
<keyword evidence="3" id="KW-0645">Protease</keyword>
<dbReference type="OrthoDB" id="2262349at2759"/>
<evidence type="ECO:0000313" key="12">
    <source>
        <dbReference type="Proteomes" id="UP000887567"/>
    </source>
</evidence>
<name>A0A913XQV2_EXADI</name>
<keyword evidence="5" id="KW-0068">Autocatalytic cleavage</keyword>
<dbReference type="EnsemblMetazoa" id="XM_021052602.1">
    <property type="protein sequence ID" value="XP_020908261.1"/>
    <property type="gene ID" value="LOC110246280"/>
</dbReference>
<dbReference type="GeneID" id="110246280"/>
<evidence type="ECO:0000256" key="10">
    <source>
        <dbReference type="SAM" id="MobiDB-lite"/>
    </source>
</evidence>
<organism evidence="11 12">
    <name type="scientific">Exaiptasia diaphana</name>
    <name type="common">Tropical sea anemone</name>
    <name type="synonym">Aiptasia pulchella</name>
    <dbReference type="NCBI Taxonomy" id="2652724"/>
    <lineage>
        <taxon>Eukaryota</taxon>
        <taxon>Metazoa</taxon>
        <taxon>Cnidaria</taxon>
        <taxon>Anthozoa</taxon>
        <taxon>Hexacorallia</taxon>
        <taxon>Actiniaria</taxon>
        <taxon>Aiptasiidae</taxon>
        <taxon>Exaiptasia</taxon>
    </lineage>
</organism>
<dbReference type="PANTHER" id="PTHR10188">
    <property type="entry name" value="L-ASPARAGINASE"/>
    <property type="match status" value="1"/>
</dbReference>
<comment type="catalytic activity">
    <reaction evidence="6">
        <text>L-asparagine + H2O = L-aspartate + NH4(+)</text>
        <dbReference type="Rhea" id="RHEA:21016"/>
        <dbReference type="ChEBI" id="CHEBI:15377"/>
        <dbReference type="ChEBI" id="CHEBI:28938"/>
        <dbReference type="ChEBI" id="CHEBI:29991"/>
        <dbReference type="ChEBI" id="CHEBI:58048"/>
        <dbReference type="EC" id="3.5.1.1"/>
    </reaction>
</comment>
<evidence type="ECO:0000256" key="2">
    <source>
        <dbReference type="ARBA" id="ARBA00010872"/>
    </source>
</evidence>
<reference evidence="11" key="1">
    <citation type="submission" date="2022-11" db="UniProtKB">
        <authorList>
            <consortium name="EnsemblMetazoa"/>
        </authorList>
    </citation>
    <scope>IDENTIFICATION</scope>
</reference>
<feature type="site" description="Cleavage; by autolysis" evidence="9">
    <location>
        <begin position="200"/>
        <end position="201"/>
    </location>
</feature>
<dbReference type="Pfam" id="PF01112">
    <property type="entry name" value="Asparaginase_2"/>
    <property type="match status" value="1"/>
</dbReference>
<evidence type="ECO:0000256" key="9">
    <source>
        <dbReference type="PIRSR" id="PIRSR600246-3"/>
    </source>
</evidence>
<sequence>MTASFIQAQEASNVVLVIHGGAGTILKENMTPEKEKAYQEKLQEALQAGYVVLKNNGTSTEAVRAAINVMEDSPLFNAGKGAVYTNHETQEMDASIMEGKNKEAGAVAGVSTVKNPIDAALAVMEKSEHVLLIGSGAEKFAKTTGVEMVNPDYFKSERRLKQLKRIQEKEKSELDHDGDRGSVDDKNDGNDDFVLDKKYGTVGAVALDQEGNISAGTSTGGMTNKRYNRVGDSPVIGAGTYADNETCGVSCTGHGEYFIRNVVAYDVCALMNYTNKSVAEATQEVIKKQSQMGGKGGVIALDAEGNMSMPFNTAGMFRGYITKDGEMHVFMYGEK</sequence>